<gene>
    <name evidence="3" type="ORF">F8A88_04950</name>
</gene>
<dbReference type="InterPro" id="IPR001296">
    <property type="entry name" value="Glyco_trans_1"/>
</dbReference>
<dbReference type="Pfam" id="PF00534">
    <property type="entry name" value="Glycos_transf_1"/>
    <property type="match status" value="1"/>
</dbReference>
<dbReference type="EMBL" id="WAIE01000001">
    <property type="protein sequence ID" value="KAB1443594.1"/>
    <property type="molecule type" value="Genomic_DNA"/>
</dbReference>
<name>A0A6N6N695_9BACT</name>
<comment type="caution">
    <text evidence="3">The sequence shown here is derived from an EMBL/GenBank/DDBJ whole genome shotgun (WGS) entry which is preliminary data.</text>
</comment>
<dbReference type="PANTHER" id="PTHR12526">
    <property type="entry name" value="GLYCOSYLTRANSFERASE"/>
    <property type="match status" value="1"/>
</dbReference>
<accession>A0A6N6N695</accession>
<dbReference type="OrthoDB" id="9804196at2"/>
<dbReference type="Gene3D" id="3.40.50.2000">
    <property type="entry name" value="Glycogen Phosphorylase B"/>
    <property type="match status" value="2"/>
</dbReference>
<evidence type="ECO:0000259" key="2">
    <source>
        <dbReference type="Pfam" id="PF13439"/>
    </source>
</evidence>
<proteinExistence type="predicted"/>
<dbReference type="InterPro" id="IPR028098">
    <property type="entry name" value="Glyco_trans_4-like_N"/>
</dbReference>
<dbReference type="SUPFAM" id="SSF53756">
    <property type="entry name" value="UDP-Glycosyltransferase/glycogen phosphorylase"/>
    <property type="match status" value="1"/>
</dbReference>
<protein>
    <submittedName>
        <fullName evidence="3">Glycosyltransferase</fullName>
    </submittedName>
</protein>
<dbReference type="Proteomes" id="UP000438699">
    <property type="component" value="Unassembled WGS sequence"/>
</dbReference>
<keyword evidence="3" id="KW-0808">Transferase</keyword>
<organism evidence="3 4">
    <name type="scientific">Pseudodesulfovibrio senegalensis</name>
    <dbReference type="NCBI Taxonomy" id="1721087"/>
    <lineage>
        <taxon>Bacteria</taxon>
        <taxon>Pseudomonadati</taxon>
        <taxon>Thermodesulfobacteriota</taxon>
        <taxon>Desulfovibrionia</taxon>
        <taxon>Desulfovibrionales</taxon>
        <taxon>Desulfovibrionaceae</taxon>
    </lineage>
</organism>
<reference evidence="3 4" key="1">
    <citation type="journal article" date="2017" name="Int. J. Syst. Evol. Microbiol.">
        <title>Desulfovibrio senegalensis sp. nov., a mesophilic sulfate reducer isolated from marine sediment.</title>
        <authorList>
            <person name="Thioye A."/>
            <person name="Gam Z.B.A."/>
            <person name="Mbengue M."/>
            <person name="Cayol J.L."/>
            <person name="Joseph-Bartoli M."/>
            <person name="Toure-Kane C."/>
            <person name="Labat M."/>
        </authorList>
    </citation>
    <scope>NUCLEOTIDE SEQUENCE [LARGE SCALE GENOMIC DNA]</scope>
    <source>
        <strain evidence="3 4">DSM 101509</strain>
    </source>
</reference>
<dbReference type="AlphaFoldDB" id="A0A6N6N695"/>
<feature type="domain" description="Glycosyltransferase subfamily 4-like N-terminal" evidence="2">
    <location>
        <begin position="17"/>
        <end position="166"/>
    </location>
</feature>
<evidence type="ECO:0000313" key="3">
    <source>
        <dbReference type="EMBL" id="KAB1443594.1"/>
    </source>
</evidence>
<dbReference type="GO" id="GO:0016757">
    <property type="term" value="F:glycosyltransferase activity"/>
    <property type="evidence" value="ECO:0007669"/>
    <property type="project" value="InterPro"/>
</dbReference>
<dbReference type="Pfam" id="PF13439">
    <property type="entry name" value="Glyco_transf_4"/>
    <property type="match status" value="1"/>
</dbReference>
<feature type="domain" description="Glycosyl transferase family 1" evidence="1">
    <location>
        <begin position="179"/>
        <end position="337"/>
    </location>
</feature>
<dbReference type="RefSeq" id="WP_151149966.1">
    <property type="nucleotide sequence ID" value="NZ_WAIE01000001.1"/>
</dbReference>
<keyword evidence="4" id="KW-1185">Reference proteome</keyword>
<evidence type="ECO:0000313" key="4">
    <source>
        <dbReference type="Proteomes" id="UP000438699"/>
    </source>
</evidence>
<evidence type="ECO:0000259" key="1">
    <source>
        <dbReference type="Pfam" id="PF00534"/>
    </source>
</evidence>
<sequence length="369" mass="41757">MKIFQVINVRWFNATAWYAIYLSKLLSDDGHDVIVLTLENTPPDQKARELGLKTIPLDLNTNNPLRLAKTCGQIIALLRTYRPDIVNCHRGEGFFLWGLLKLANFGYRLIRTRGDQRLPKSDAFNRWLHAKVADAVVVTNRRMAQHFLSKMKTPESAVWLIQGGVNKTKFAFDEKGRTSVRKEFDFASENHVVGLLGRFDRVKGHRELIETVARLRSQGNENIRLFLIGFDTAMDSSQIRQWLQEYHVEDITRISGKRDDVAACISAMDTGVVASLWSEAIARAALEIMAAKRVLVSSDVGVMPDIVPAEALFEPGNVDEMTRVLDKAVNDEEFREKNLALHKATMSQLGGEDFLNRTLNLYTGLLEKN</sequence>